<dbReference type="KEGG" id="hlm:DV707_07030"/>
<dbReference type="Proteomes" id="UP000296733">
    <property type="component" value="Chromosome"/>
</dbReference>
<dbReference type="RefSeq" id="WP_103989966.1">
    <property type="nucleotide sequence ID" value="NZ_CP031311.1"/>
</dbReference>
<evidence type="ECO:0000313" key="1">
    <source>
        <dbReference type="EMBL" id="QCC47433.1"/>
    </source>
</evidence>
<name>A0A1H5T188_9EURY</name>
<dbReference type="OrthoDB" id="289425at2157"/>
<evidence type="ECO:0000313" key="4">
    <source>
        <dbReference type="Proteomes" id="UP000296733"/>
    </source>
</evidence>
<reference evidence="1 4" key="2">
    <citation type="journal article" date="2019" name="Nat. Commun.">
        <title>A new type of DNA phosphorothioation-based antiviral system in archaea.</title>
        <authorList>
            <person name="Xiong L."/>
            <person name="Liu S."/>
            <person name="Chen S."/>
            <person name="Xiao Y."/>
            <person name="Zhu B."/>
            <person name="Gao Y."/>
            <person name="Zhang Y."/>
            <person name="Chen B."/>
            <person name="Luo J."/>
            <person name="Deng Z."/>
            <person name="Chen X."/>
            <person name="Wang L."/>
            <person name="Chen S."/>
        </authorList>
    </citation>
    <scope>NUCLEOTIDE SEQUENCE [LARGE SCALE GENOMIC DNA]</scope>
    <source>
        <strain evidence="1 4">CGMCC 1.10331</strain>
    </source>
</reference>
<dbReference type="InterPro" id="IPR058715">
    <property type="entry name" value="PDDEXK_nuclease-rel"/>
</dbReference>
<dbReference type="Pfam" id="PF25941">
    <property type="entry name" value="PDDEXK_16"/>
    <property type="match status" value="1"/>
</dbReference>
<dbReference type="GeneID" id="39857826"/>
<evidence type="ECO:0000313" key="2">
    <source>
        <dbReference type="EMBL" id="SEF56593.1"/>
    </source>
</evidence>
<proteinExistence type="predicted"/>
<keyword evidence="3" id="KW-1185">Reference proteome</keyword>
<dbReference type="EMBL" id="CP031311">
    <property type="protein sequence ID" value="QCC47433.1"/>
    <property type="molecule type" value="Genomic_DNA"/>
</dbReference>
<reference evidence="2 3" key="1">
    <citation type="submission" date="2016-10" db="EMBL/GenBank/DDBJ databases">
        <authorList>
            <person name="de Groot N.N."/>
        </authorList>
    </citation>
    <scope>NUCLEOTIDE SEQUENCE [LARGE SCALE GENOMIC DNA]</scope>
    <source>
        <strain evidence="2 3">CGMCC 1.10331</strain>
    </source>
</reference>
<dbReference type="AlphaFoldDB" id="A0A1H5T188"/>
<gene>
    <name evidence="1" type="ORF">DV707_07030</name>
    <name evidence="2" type="ORF">SAMN04488133_0142</name>
</gene>
<evidence type="ECO:0000313" key="3">
    <source>
        <dbReference type="Proteomes" id="UP000236740"/>
    </source>
</evidence>
<accession>A0A1H5T188</accession>
<dbReference type="Proteomes" id="UP000236740">
    <property type="component" value="Unassembled WGS sequence"/>
</dbReference>
<protein>
    <recommendedName>
        <fullName evidence="5">DUF3883 domain-containing protein</fullName>
    </recommendedName>
</protein>
<dbReference type="EMBL" id="FNVN01000001">
    <property type="protein sequence ID" value="SEF56593.1"/>
    <property type="molecule type" value="Genomic_DNA"/>
</dbReference>
<sequence length="143" mass="16187">MSTRRRANERQGEAAGKIIAAEVNGEHVPGESYWYDVVTPNGTKIEVKSTHTELDDGSEGRFRLWEDQHTSLTSAEASGTAWYAFVLFSTDDEVVGIQRRKPSTVTRIVREIALEDGEPWSVAKHREREARQKKVPWSEVMSI</sequence>
<organism evidence="2 3">
    <name type="scientific">Halobellus limi</name>
    <dbReference type="NCBI Taxonomy" id="699433"/>
    <lineage>
        <taxon>Archaea</taxon>
        <taxon>Methanobacteriati</taxon>
        <taxon>Methanobacteriota</taxon>
        <taxon>Stenosarchaea group</taxon>
        <taxon>Halobacteria</taxon>
        <taxon>Halobacteriales</taxon>
        <taxon>Haloferacaceae</taxon>
        <taxon>Halobellus</taxon>
    </lineage>
</organism>
<evidence type="ECO:0008006" key="5">
    <source>
        <dbReference type="Google" id="ProtNLM"/>
    </source>
</evidence>